<evidence type="ECO:0000256" key="1">
    <source>
        <dbReference type="ARBA" id="ARBA00006623"/>
    </source>
</evidence>
<sequence length="213" mass="22892">MFGAICAGRAVQTNLTTFSATQFAFTIPSQPIFHHIVVFILPDTVLPLDTAAAVYIQLPNESNFRLLGAIRNEKPSAIFRINNPVATTLSQDDDAMVDEPTLAPTPATGAGDITLGISIESAFVVSQQLASLKGTQGSSPIQADSSTALVARPPSTKLLAQRIIRNAFNFLASFAGGTGGNEVIPLRSFQDWWVKFEKKIELDPGFLERDVDS</sequence>
<evidence type="ECO:0008006" key="6">
    <source>
        <dbReference type="Google" id="ProtNLM"/>
    </source>
</evidence>
<dbReference type="AlphaFoldDB" id="A0A9P8LEE8"/>
<dbReference type="InterPro" id="IPR008493">
    <property type="entry name" value="Hikeshi-like_N"/>
</dbReference>
<evidence type="ECO:0000259" key="3">
    <source>
        <dbReference type="Pfam" id="PF21057"/>
    </source>
</evidence>
<dbReference type="Pfam" id="PF05603">
    <property type="entry name" value="Hikeshi-like_N"/>
    <property type="match status" value="1"/>
</dbReference>
<gene>
    <name evidence="4" type="ORF">GP486_002721</name>
</gene>
<dbReference type="EMBL" id="JAGHQM010000320">
    <property type="protein sequence ID" value="KAH0562597.1"/>
    <property type="molecule type" value="Genomic_DNA"/>
</dbReference>
<proteinExistence type="inferred from homology"/>
<name>A0A9P8LEE8_9PEZI</name>
<accession>A0A9P8LEE8</accession>
<protein>
    <recommendedName>
        <fullName evidence="6">Hikeshi-like domain-containing protein</fullName>
    </recommendedName>
</protein>
<dbReference type="Proteomes" id="UP000750711">
    <property type="component" value="Unassembled WGS sequence"/>
</dbReference>
<organism evidence="4 5">
    <name type="scientific">Trichoglossum hirsutum</name>
    <dbReference type="NCBI Taxonomy" id="265104"/>
    <lineage>
        <taxon>Eukaryota</taxon>
        <taxon>Fungi</taxon>
        <taxon>Dikarya</taxon>
        <taxon>Ascomycota</taxon>
        <taxon>Pezizomycotina</taxon>
        <taxon>Geoglossomycetes</taxon>
        <taxon>Geoglossales</taxon>
        <taxon>Geoglossaceae</taxon>
        <taxon>Trichoglossum</taxon>
    </lineage>
</organism>
<dbReference type="GO" id="GO:0006606">
    <property type="term" value="P:protein import into nucleus"/>
    <property type="evidence" value="ECO:0007669"/>
    <property type="project" value="TreeGrafter"/>
</dbReference>
<dbReference type="GO" id="GO:0005634">
    <property type="term" value="C:nucleus"/>
    <property type="evidence" value="ECO:0007669"/>
    <property type="project" value="TreeGrafter"/>
</dbReference>
<dbReference type="GO" id="GO:0005829">
    <property type="term" value="C:cytosol"/>
    <property type="evidence" value="ECO:0007669"/>
    <property type="project" value="TreeGrafter"/>
</dbReference>
<dbReference type="InterPro" id="IPR031318">
    <property type="entry name" value="OPI10"/>
</dbReference>
<feature type="domain" description="Hikeshi-like N-terminal" evidence="2">
    <location>
        <begin position="5"/>
        <end position="134"/>
    </location>
</feature>
<comment type="similarity">
    <text evidence="1">Belongs to the OPI10 family.</text>
</comment>
<comment type="caution">
    <text evidence="4">The sequence shown here is derived from an EMBL/GenBank/DDBJ whole genome shotgun (WGS) entry which is preliminary data.</text>
</comment>
<dbReference type="PANTHER" id="PTHR12925">
    <property type="entry name" value="HIKESHI FAMILY MEMBER"/>
    <property type="match status" value="1"/>
</dbReference>
<feature type="domain" description="Hikeshi-like C-terminal" evidence="3">
    <location>
        <begin position="155"/>
        <end position="209"/>
    </location>
</feature>
<reference evidence="4" key="1">
    <citation type="submission" date="2021-03" db="EMBL/GenBank/DDBJ databases">
        <title>Comparative genomics and phylogenomic investigation of the class Geoglossomycetes provide insights into ecological specialization and systematics.</title>
        <authorList>
            <person name="Melie T."/>
            <person name="Pirro S."/>
            <person name="Miller A.N."/>
            <person name="Quandt A."/>
        </authorList>
    </citation>
    <scope>NUCLEOTIDE SEQUENCE</scope>
    <source>
        <strain evidence="4">CAQ_001_2017</strain>
    </source>
</reference>
<dbReference type="PANTHER" id="PTHR12925:SF0">
    <property type="entry name" value="PROTEIN HIKESHI"/>
    <property type="match status" value="1"/>
</dbReference>
<dbReference type="InterPro" id="IPR048364">
    <property type="entry name" value="Hikeshi-like_C"/>
</dbReference>
<evidence type="ECO:0000313" key="4">
    <source>
        <dbReference type="EMBL" id="KAH0562597.1"/>
    </source>
</evidence>
<keyword evidence="5" id="KW-1185">Reference proteome</keyword>
<evidence type="ECO:0000259" key="2">
    <source>
        <dbReference type="Pfam" id="PF05603"/>
    </source>
</evidence>
<dbReference type="GO" id="GO:0061608">
    <property type="term" value="F:nuclear import signal receptor activity"/>
    <property type="evidence" value="ECO:0007669"/>
    <property type="project" value="TreeGrafter"/>
</dbReference>
<dbReference type="Pfam" id="PF21057">
    <property type="entry name" value="Hikeshi-like_C"/>
    <property type="match status" value="1"/>
</dbReference>
<evidence type="ECO:0000313" key="5">
    <source>
        <dbReference type="Proteomes" id="UP000750711"/>
    </source>
</evidence>